<dbReference type="Pfam" id="PF02841">
    <property type="entry name" value="GBP_C"/>
    <property type="match status" value="1"/>
</dbReference>
<evidence type="ECO:0000256" key="1">
    <source>
        <dbReference type="ARBA" id="ARBA00022741"/>
    </source>
</evidence>
<protein>
    <submittedName>
        <fullName evidence="7">Guanylate-binding protein</fullName>
    </submittedName>
</protein>
<accession>A0ABQ7H9W2</accession>
<keyword evidence="2" id="KW-0378">Hydrolase</keyword>
<dbReference type="Pfam" id="PF02263">
    <property type="entry name" value="GBP"/>
    <property type="match status" value="1"/>
</dbReference>
<evidence type="ECO:0000313" key="7">
    <source>
        <dbReference type="EMBL" id="KAF5843640.1"/>
    </source>
</evidence>
<evidence type="ECO:0000256" key="3">
    <source>
        <dbReference type="ARBA" id="ARBA00023134"/>
    </source>
</evidence>
<dbReference type="PANTHER" id="PTHR10751">
    <property type="entry name" value="GUANYLATE BINDING PROTEIN"/>
    <property type="match status" value="1"/>
</dbReference>
<feature type="domain" description="GB1/RHD3-type G" evidence="6">
    <location>
        <begin position="1"/>
        <end position="198"/>
    </location>
</feature>
<dbReference type="SUPFAM" id="SSF52540">
    <property type="entry name" value="P-loop containing nucleoside triphosphate hydrolases"/>
    <property type="match status" value="1"/>
</dbReference>
<evidence type="ECO:0000256" key="2">
    <source>
        <dbReference type="ARBA" id="ARBA00022801"/>
    </source>
</evidence>
<dbReference type="InterPro" id="IPR036543">
    <property type="entry name" value="Guanylate-bd_C_sf"/>
</dbReference>
<dbReference type="Gene3D" id="3.40.50.300">
    <property type="entry name" value="P-loop containing nucleotide triphosphate hydrolases"/>
    <property type="match status" value="1"/>
</dbReference>
<dbReference type="SUPFAM" id="SSF90257">
    <property type="entry name" value="Myosin rod fragments"/>
    <property type="match status" value="1"/>
</dbReference>
<keyword evidence="3" id="KW-0342">GTP-binding</keyword>
<dbReference type="Gene3D" id="1.20.1000.10">
    <property type="entry name" value="Guanylate-binding protein, C-terminal domain"/>
    <property type="match status" value="1"/>
</dbReference>
<dbReference type="EMBL" id="MU069439">
    <property type="protein sequence ID" value="KAF5843640.1"/>
    <property type="molecule type" value="Genomic_DNA"/>
</dbReference>
<keyword evidence="1" id="KW-0547">Nucleotide-binding</keyword>
<dbReference type="PROSITE" id="PS51715">
    <property type="entry name" value="G_GB1_RHD3"/>
    <property type="match status" value="1"/>
</dbReference>
<dbReference type="Proteomes" id="UP000815325">
    <property type="component" value="Unassembled WGS sequence"/>
</dbReference>
<proteinExistence type="inferred from homology"/>
<organism evidence="7 8">
    <name type="scientific">Dunaliella salina</name>
    <name type="common">Green alga</name>
    <name type="synonym">Protococcus salinus</name>
    <dbReference type="NCBI Taxonomy" id="3046"/>
    <lineage>
        <taxon>Eukaryota</taxon>
        <taxon>Viridiplantae</taxon>
        <taxon>Chlorophyta</taxon>
        <taxon>core chlorophytes</taxon>
        <taxon>Chlorophyceae</taxon>
        <taxon>CS clade</taxon>
        <taxon>Chlamydomonadales</taxon>
        <taxon>Dunaliellaceae</taxon>
        <taxon>Dunaliella</taxon>
    </lineage>
</organism>
<dbReference type="SUPFAM" id="SSF48340">
    <property type="entry name" value="Interferon-induced guanylate-binding protein 1 (GBP1), C-terminal domain"/>
    <property type="match status" value="1"/>
</dbReference>
<gene>
    <name evidence="7" type="ORF">DUNSADRAFT_10815</name>
</gene>
<evidence type="ECO:0000313" key="8">
    <source>
        <dbReference type="Proteomes" id="UP000815325"/>
    </source>
</evidence>
<name>A0ABQ7H9W2_DUNSA</name>
<keyword evidence="5" id="KW-0175">Coiled coil</keyword>
<comment type="similarity">
    <text evidence="4">Belongs to the TRAFAC class dynamin-like GTPase superfamily. GB1/RHD3 GTPase family.</text>
</comment>
<dbReference type="InterPro" id="IPR015894">
    <property type="entry name" value="Guanylate-bd_N"/>
</dbReference>
<sequence length="770" mass="85055">MWSDPLRHENGAESYNTVLLDTEGIDAYDQTAQYSTQIFSLAVLLSCLFVYNHMGGIDESALDRLSLVTEMTKHVRVRAGQAKEGDLDSLSEFAPSFLWLLRDFYLKLEEDGRKITAAEYLETALHPVAGEGQSVASKNEIRGSIKALFKDRDCFSLVRPMHDEMALANLDTVPKDQLRPEFTQGVKKLVELIFSKSKPKRFANGLMSGPVLAGLVEAYVEAINKGAVPTIATAWQGVAESESRRACDLAEATYKQSFDAAIVPDEAALLAEHQRCLSLAVATFKEVSVGDESIRRAHEAKFLESVQRYFNDYSGRKLAEAAAHVNEMLYKANMSMNKAVRQGSSLASMQDDLSNFIEDFVASTHGPTKWEKLAEFLKEAYPAMANEAISKAQACSKEELEALQTHLEEAHAKIEELEELRSELEDAHARIEELEGVQSQLEAAEGRARALEEVRAQLGEANAKIKALEARAVKAERLSADTNTNIASLQSQLATEQQEVEALRVELDAKEGHVAALEAQLEDIAQSSERRAASAEQEAEAKIQALEAECGRQASEMQAFLSSEQLRTQGIQSDLAARAAKVSALEQQVDSLNTEVTDWRSRYNGAIEEKVQVMQERDEARDEVAALQSKRDVSSRQQVTATIQLQELQARMEKEEKYKADVQARLDSMIEEARAARTEALAARSGKARHALQAAQAAMSSRGDVEGEDEDEEGIDAMSTGDAFSRMSISEIKDQLTQLGHEEAVWALQSKRPAPKRSEWVELARSVPVA</sequence>
<feature type="coiled-coil region" evidence="5">
    <location>
        <begin position="397"/>
        <end position="679"/>
    </location>
</feature>
<dbReference type="InterPro" id="IPR027417">
    <property type="entry name" value="P-loop_NTPase"/>
</dbReference>
<dbReference type="InterPro" id="IPR003191">
    <property type="entry name" value="Guanylate-bd/ATL_C"/>
</dbReference>
<evidence type="ECO:0000259" key="6">
    <source>
        <dbReference type="PROSITE" id="PS51715"/>
    </source>
</evidence>
<comment type="caution">
    <text evidence="7">The sequence shown here is derived from an EMBL/GenBank/DDBJ whole genome shotgun (WGS) entry which is preliminary data.</text>
</comment>
<evidence type="ECO:0000256" key="4">
    <source>
        <dbReference type="PROSITE-ProRule" id="PRU01052"/>
    </source>
</evidence>
<keyword evidence="8" id="KW-1185">Reference proteome</keyword>
<evidence type="ECO:0000256" key="5">
    <source>
        <dbReference type="SAM" id="Coils"/>
    </source>
</evidence>
<dbReference type="InterPro" id="IPR030386">
    <property type="entry name" value="G_GB1_RHD3_dom"/>
</dbReference>
<reference evidence="7" key="1">
    <citation type="submission" date="2017-08" db="EMBL/GenBank/DDBJ databases">
        <authorList>
            <person name="Polle J.E."/>
            <person name="Barry K."/>
            <person name="Cushman J."/>
            <person name="Schmutz J."/>
            <person name="Tran D."/>
            <person name="Hathwaick L.T."/>
            <person name="Yim W.C."/>
            <person name="Jenkins J."/>
            <person name="Mckie-Krisberg Z.M."/>
            <person name="Prochnik S."/>
            <person name="Lindquist E."/>
            <person name="Dockter R.B."/>
            <person name="Adam C."/>
            <person name="Molina H."/>
            <person name="Bunkerborg J."/>
            <person name="Jin E."/>
            <person name="Buchheim M."/>
            <person name="Magnuson J."/>
        </authorList>
    </citation>
    <scope>NUCLEOTIDE SEQUENCE</scope>
    <source>
        <strain evidence="7">CCAP 19/18</strain>
    </source>
</reference>